<dbReference type="OrthoDB" id="416096at2759"/>
<dbReference type="Pfam" id="PF13225">
    <property type="entry name" value="D27-like_C"/>
    <property type="match status" value="1"/>
</dbReference>
<proteinExistence type="predicted"/>
<comment type="caution">
    <text evidence="2">The sequence shown here is derived from an EMBL/GenBank/DDBJ whole genome shotgun (WGS) entry which is preliminary data.</text>
</comment>
<dbReference type="GO" id="GO:0005506">
    <property type="term" value="F:iron ion binding"/>
    <property type="evidence" value="ECO:0007669"/>
    <property type="project" value="InterPro"/>
</dbReference>
<sequence length="270" mass="30095">MDSTTLGLLAHGGLRRAVATPCVMKQIHARRRRCSMVRAVMARPPHEAPAKETPAAATAATAMMTPAPVTVYRDNWFDKLAIGYLSRNLQEASGLKNEKDGYEGLIDATLAISRIFSLDKQCEIVTHALERALPSYILTLVKVMMPPSRFSREYFAAFTTILFPWLVGPCEVMESEVDGLKEKNVVYIPKCRFLESTNCVGMCTNLCKIPCQKFIQDSLGMKVYMSPNFEDMSCEMIFGQQPPEDDPALKQPCFQTKCIAKQNHGVNCSI</sequence>
<feature type="domain" description="Beta-carotene isomerase D27-like C-terminal" evidence="1">
    <location>
        <begin position="165"/>
        <end position="244"/>
    </location>
</feature>
<organism evidence="2 3">
    <name type="scientific">Zizania palustris</name>
    <name type="common">Northern wild rice</name>
    <dbReference type="NCBI Taxonomy" id="103762"/>
    <lineage>
        <taxon>Eukaryota</taxon>
        <taxon>Viridiplantae</taxon>
        <taxon>Streptophyta</taxon>
        <taxon>Embryophyta</taxon>
        <taxon>Tracheophyta</taxon>
        <taxon>Spermatophyta</taxon>
        <taxon>Magnoliopsida</taxon>
        <taxon>Liliopsida</taxon>
        <taxon>Poales</taxon>
        <taxon>Poaceae</taxon>
        <taxon>BOP clade</taxon>
        <taxon>Oryzoideae</taxon>
        <taxon>Oryzeae</taxon>
        <taxon>Zizaniinae</taxon>
        <taxon>Zizania</taxon>
    </lineage>
</organism>
<dbReference type="EMBL" id="JAAALK010000081">
    <property type="protein sequence ID" value="KAG8090616.1"/>
    <property type="molecule type" value="Genomic_DNA"/>
</dbReference>
<dbReference type="AlphaFoldDB" id="A0A8J5WIY6"/>
<dbReference type="GO" id="GO:0016859">
    <property type="term" value="F:cis-trans isomerase activity"/>
    <property type="evidence" value="ECO:0007669"/>
    <property type="project" value="TreeGrafter"/>
</dbReference>
<evidence type="ECO:0000313" key="3">
    <source>
        <dbReference type="Proteomes" id="UP000729402"/>
    </source>
</evidence>
<dbReference type="InterPro" id="IPR038938">
    <property type="entry name" value="D27-like"/>
</dbReference>
<dbReference type="Proteomes" id="UP000729402">
    <property type="component" value="Unassembled WGS sequence"/>
</dbReference>
<dbReference type="PANTHER" id="PTHR33591">
    <property type="entry name" value="BETA-CAROTENE ISOMERASE D27"/>
    <property type="match status" value="1"/>
</dbReference>
<dbReference type="PANTHER" id="PTHR33591:SF1">
    <property type="entry name" value="BETA-CAROTENE ISOMERASE D27, CHLOROPLASTIC"/>
    <property type="match status" value="1"/>
</dbReference>
<evidence type="ECO:0000259" key="1">
    <source>
        <dbReference type="Pfam" id="PF13225"/>
    </source>
</evidence>
<gene>
    <name evidence="2" type="ORF">GUJ93_ZPchr0011g28073</name>
</gene>
<reference evidence="2" key="1">
    <citation type="journal article" date="2021" name="bioRxiv">
        <title>Whole Genome Assembly and Annotation of Northern Wild Rice, Zizania palustris L., Supports a Whole Genome Duplication in the Zizania Genus.</title>
        <authorList>
            <person name="Haas M."/>
            <person name="Kono T."/>
            <person name="Macchietto M."/>
            <person name="Millas R."/>
            <person name="McGilp L."/>
            <person name="Shao M."/>
            <person name="Duquette J."/>
            <person name="Hirsch C.N."/>
            <person name="Kimball J."/>
        </authorList>
    </citation>
    <scope>NUCLEOTIDE SEQUENCE</scope>
    <source>
        <tissue evidence="2">Fresh leaf tissue</tissue>
    </source>
</reference>
<evidence type="ECO:0000313" key="2">
    <source>
        <dbReference type="EMBL" id="KAG8090616.1"/>
    </source>
</evidence>
<accession>A0A8J5WIY6</accession>
<dbReference type="InterPro" id="IPR025114">
    <property type="entry name" value="D27-like_C"/>
</dbReference>
<protein>
    <recommendedName>
        <fullName evidence="1">Beta-carotene isomerase D27-like C-terminal domain-containing protein</fullName>
    </recommendedName>
</protein>
<dbReference type="GO" id="GO:1901601">
    <property type="term" value="P:strigolactone biosynthetic process"/>
    <property type="evidence" value="ECO:0007669"/>
    <property type="project" value="TreeGrafter"/>
</dbReference>
<dbReference type="GO" id="GO:0009536">
    <property type="term" value="C:plastid"/>
    <property type="evidence" value="ECO:0007669"/>
    <property type="project" value="TreeGrafter"/>
</dbReference>
<keyword evidence="3" id="KW-1185">Reference proteome</keyword>
<name>A0A8J5WIY6_ZIZPA</name>
<reference evidence="2" key="2">
    <citation type="submission" date="2021-02" db="EMBL/GenBank/DDBJ databases">
        <authorList>
            <person name="Kimball J.A."/>
            <person name="Haas M.W."/>
            <person name="Macchietto M."/>
            <person name="Kono T."/>
            <person name="Duquette J."/>
            <person name="Shao M."/>
        </authorList>
    </citation>
    <scope>NUCLEOTIDE SEQUENCE</scope>
    <source>
        <tissue evidence="2">Fresh leaf tissue</tissue>
    </source>
</reference>